<protein>
    <recommendedName>
        <fullName evidence="4">Anacyclamide synthesis protein AcyC</fullName>
    </recommendedName>
</protein>
<accession>A0ABX2D729</accession>
<keyword evidence="3" id="KW-1185">Reference proteome</keyword>
<dbReference type="NCBIfam" id="TIGR04447">
    <property type="entry name" value="PatC_TenC_TruC"/>
    <property type="match status" value="1"/>
</dbReference>
<evidence type="ECO:0000256" key="1">
    <source>
        <dbReference type="SAM" id="MobiDB-lite"/>
    </source>
</evidence>
<feature type="region of interest" description="Disordered" evidence="1">
    <location>
        <begin position="1"/>
        <end position="22"/>
    </location>
</feature>
<gene>
    <name evidence="2" type="ORF">E5S67_05750</name>
</gene>
<evidence type="ECO:0000313" key="2">
    <source>
        <dbReference type="EMBL" id="NQE37968.1"/>
    </source>
</evidence>
<proteinExistence type="predicted"/>
<dbReference type="RefSeq" id="WP_172192401.1">
    <property type="nucleotide sequence ID" value="NZ_CAWPPK010000075.1"/>
</dbReference>
<dbReference type="Proteomes" id="UP000702425">
    <property type="component" value="Unassembled WGS sequence"/>
</dbReference>
<dbReference type="InterPro" id="IPR031035">
    <property type="entry name" value="PatC_TenC_TruC"/>
</dbReference>
<name>A0ABX2D729_9CYAN</name>
<comment type="caution">
    <text evidence="2">The sequence shown here is derived from an EMBL/GenBank/DDBJ whole genome shotgun (WGS) entry which is preliminary data.</text>
</comment>
<feature type="compositionally biased region" description="Basic and acidic residues" evidence="1">
    <location>
        <begin position="1"/>
        <end position="14"/>
    </location>
</feature>
<evidence type="ECO:0008006" key="4">
    <source>
        <dbReference type="Google" id="ProtNLM"/>
    </source>
</evidence>
<organism evidence="2 3">
    <name type="scientific">Microcoleus asticus IPMA8</name>
    <dbReference type="NCBI Taxonomy" id="2563858"/>
    <lineage>
        <taxon>Bacteria</taxon>
        <taxon>Bacillati</taxon>
        <taxon>Cyanobacteriota</taxon>
        <taxon>Cyanophyceae</taxon>
        <taxon>Oscillatoriophycideae</taxon>
        <taxon>Oscillatoriales</taxon>
        <taxon>Microcoleaceae</taxon>
        <taxon>Microcoleus</taxon>
        <taxon>Microcoleus asticus</taxon>
    </lineage>
</organism>
<sequence length="75" mass="8542">MAKNSEKNQPKEATTEGLESQAINASEAANKLEDAKQHLLATGLKNNGFWWEEMLKNQKASEKEPKPFRRGRIWS</sequence>
<evidence type="ECO:0000313" key="3">
    <source>
        <dbReference type="Proteomes" id="UP000702425"/>
    </source>
</evidence>
<reference evidence="2 3" key="1">
    <citation type="journal article" date="2020" name="Sci. Rep.">
        <title>A novel cyanobacterial geosmin producer, revising GeoA distribution and dispersion patterns in Bacteria.</title>
        <authorList>
            <person name="Churro C."/>
            <person name="Semedo-Aguiar A.P."/>
            <person name="Silva A.D."/>
            <person name="Pereira-Leal J.B."/>
            <person name="Leite R.B."/>
        </authorList>
    </citation>
    <scope>NUCLEOTIDE SEQUENCE [LARGE SCALE GENOMIC DNA]</scope>
    <source>
        <strain evidence="2 3">IPMA8</strain>
    </source>
</reference>
<dbReference type="EMBL" id="SRRZ01000166">
    <property type="protein sequence ID" value="NQE37968.1"/>
    <property type="molecule type" value="Genomic_DNA"/>
</dbReference>